<dbReference type="GO" id="GO:0006643">
    <property type="term" value="P:membrane lipid metabolic process"/>
    <property type="evidence" value="ECO:0007669"/>
    <property type="project" value="TreeGrafter"/>
</dbReference>
<dbReference type="AlphaFoldDB" id="A0A1I1WMW8"/>
<keyword evidence="10" id="KW-1185">Reference proteome</keyword>
<dbReference type="Proteomes" id="UP000198598">
    <property type="component" value="Unassembled WGS sequence"/>
</dbReference>
<keyword evidence="2 7" id="KW-0812">Transmembrane</keyword>
<gene>
    <name evidence="9" type="ORF">SAMN05216167_108277</name>
</gene>
<evidence type="ECO:0000256" key="7">
    <source>
        <dbReference type="SAM" id="Phobius"/>
    </source>
</evidence>
<dbReference type="EMBL" id="FOLQ01000008">
    <property type="protein sequence ID" value="SFD94430.1"/>
    <property type="molecule type" value="Genomic_DNA"/>
</dbReference>
<proteinExistence type="predicted"/>
<dbReference type="GO" id="GO:0005506">
    <property type="term" value="F:iron ion binding"/>
    <property type="evidence" value="ECO:0007669"/>
    <property type="project" value="InterPro"/>
</dbReference>
<dbReference type="PANTHER" id="PTHR21624">
    <property type="entry name" value="STEROL DESATURASE-RELATED PROTEIN"/>
    <property type="match status" value="1"/>
</dbReference>
<dbReference type="GO" id="GO:0012505">
    <property type="term" value="C:endomembrane system"/>
    <property type="evidence" value="ECO:0007669"/>
    <property type="project" value="UniProtKB-SubCell"/>
</dbReference>
<keyword evidence="3 7" id="KW-1133">Transmembrane helix</keyword>
<dbReference type="OrthoDB" id="9770329at2"/>
<dbReference type="RefSeq" id="WP_093829736.1">
    <property type="nucleotide sequence ID" value="NZ_FOLQ01000008.1"/>
</dbReference>
<evidence type="ECO:0000313" key="9">
    <source>
        <dbReference type="EMBL" id="SFD94430.1"/>
    </source>
</evidence>
<feature type="transmembrane region" description="Helical" evidence="7">
    <location>
        <begin position="154"/>
        <end position="183"/>
    </location>
</feature>
<dbReference type="Pfam" id="PF04116">
    <property type="entry name" value="FA_hydroxylase"/>
    <property type="match status" value="1"/>
</dbReference>
<dbReference type="STRING" id="662367.SAMN05216167_108277"/>
<evidence type="ECO:0000256" key="6">
    <source>
        <dbReference type="ARBA" id="ARBA00023136"/>
    </source>
</evidence>
<evidence type="ECO:0000313" key="10">
    <source>
        <dbReference type="Proteomes" id="UP000198598"/>
    </source>
</evidence>
<organism evidence="9 10">
    <name type="scientific">Spirosoma endophyticum</name>
    <dbReference type="NCBI Taxonomy" id="662367"/>
    <lineage>
        <taxon>Bacteria</taxon>
        <taxon>Pseudomonadati</taxon>
        <taxon>Bacteroidota</taxon>
        <taxon>Cytophagia</taxon>
        <taxon>Cytophagales</taxon>
        <taxon>Cytophagaceae</taxon>
        <taxon>Spirosoma</taxon>
    </lineage>
</organism>
<dbReference type="GO" id="GO:0050479">
    <property type="term" value="F:glyceryl-ether monooxygenase activity"/>
    <property type="evidence" value="ECO:0007669"/>
    <property type="project" value="TreeGrafter"/>
</dbReference>
<feature type="transmembrane region" description="Helical" evidence="7">
    <location>
        <begin position="59"/>
        <end position="90"/>
    </location>
</feature>
<evidence type="ECO:0000256" key="2">
    <source>
        <dbReference type="ARBA" id="ARBA00022692"/>
    </source>
</evidence>
<keyword evidence="4" id="KW-0560">Oxidoreductase</keyword>
<dbReference type="PANTHER" id="PTHR21624:SF1">
    <property type="entry name" value="ALKYLGLYCEROL MONOOXYGENASE"/>
    <property type="match status" value="1"/>
</dbReference>
<accession>A0A1I1WMW8</accession>
<evidence type="ECO:0000256" key="3">
    <source>
        <dbReference type="ARBA" id="ARBA00022989"/>
    </source>
</evidence>
<dbReference type="GO" id="GO:0008610">
    <property type="term" value="P:lipid biosynthetic process"/>
    <property type="evidence" value="ECO:0007669"/>
    <property type="project" value="InterPro"/>
</dbReference>
<reference evidence="9 10" key="1">
    <citation type="submission" date="2016-10" db="EMBL/GenBank/DDBJ databases">
        <authorList>
            <person name="de Groot N.N."/>
        </authorList>
    </citation>
    <scope>NUCLEOTIDE SEQUENCE [LARGE SCALE GENOMIC DNA]</scope>
    <source>
        <strain evidence="9 10">DSM 26130</strain>
    </source>
</reference>
<evidence type="ECO:0000256" key="4">
    <source>
        <dbReference type="ARBA" id="ARBA00023002"/>
    </source>
</evidence>
<feature type="transmembrane region" description="Helical" evidence="7">
    <location>
        <begin position="96"/>
        <end position="115"/>
    </location>
</feature>
<sequence length="310" mass="36728">MHFPLFGAAPIPFDDLHTIEKNIPNIILWAVPVMLFFTVIEMVVTYYQEKEFYEKKETIGSILVGLGNLVVTAGLKVGLLYLCIWVYNLIPWRMELQWWTLIPCYVIYDFFSYWAHRVSHEQRFWWATHVVHHSGEHYNLTVSYRLSWIQHLKIIFFLPVAFMGFHPIIFFVTNQIAVLFQFWVHTEYIRRLPAWVEYIFATPSNHRVHHGTQDQYIDKNFGATFIFWDRIFGTFEPEIEPVTYGITTNIPNKANPIFINFHELTDMARDVKQAKGLRKKLFYIFGSPIKIAEEKKQQEIREAVDSEVAV</sequence>
<feature type="transmembrane region" description="Helical" evidence="7">
    <location>
        <begin position="26"/>
        <end position="47"/>
    </location>
</feature>
<evidence type="ECO:0000256" key="1">
    <source>
        <dbReference type="ARBA" id="ARBA00004127"/>
    </source>
</evidence>
<name>A0A1I1WMW8_9BACT</name>
<dbReference type="GO" id="GO:0016020">
    <property type="term" value="C:membrane"/>
    <property type="evidence" value="ECO:0007669"/>
    <property type="project" value="GOC"/>
</dbReference>
<dbReference type="InterPro" id="IPR006694">
    <property type="entry name" value="Fatty_acid_hydroxylase"/>
</dbReference>
<comment type="subcellular location">
    <subcellularLocation>
        <location evidence="1">Endomembrane system</location>
        <topology evidence="1">Multi-pass membrane protein</topology>
    </subcellularLocation>
</comment>
<evidence type="ECO:0000259" key="8">
    <source>
        <dbReference type="Pfam" id="PF04116"/>
    </source>
</evidence>
<keyword evidence="5" id="KW-0443">Lipid metabolism</keyword>
<keyword evidence="6 7" id="KW-0472">Membrane</keyword>
<feature type="domain" description="Fatty acid hydroxylase" evidence="8">
    <location>
        <begin position="104"/>
        <end position="234"/>
    </location>
</feature>
<evidence type="ECO:0000256" key="5">
    <source>
        <dbReference type="ARBA" id="ARBA00023098"/>
    </source>
</evidence>
<dbReference type="InterPro" id="IPR051689">
    <property type="entry name" value="Sterol_desaturase/TMEM195"/>
</dbReference>
<protein>
    <submittedName>
        <fullName evidence="9">Sterol desaturase/sphingolipid hydroxylase, fatty acid hydroxylase superfamily</fullName>
    </submittedName>
</protein>